<dbReference type="EMBL" id="AP027081">
    <property type="protein sequence ID" value="BDU76283.1"/>
    <property type="molecule type" value="Genomic_DNA"/>
</dbReference>
<reference evidence="2" key="1">
    <citation type="journal article" date="2023" name="Int. J. Syst. Evol. Microbiol.">
        <title>Mesoterricola silvestris gen. nov., sp. nov., Mesoterricola sediminis sp. nov., Geothrix oryzae sp. nov., Geothrix edaphica sp. nov., Geothrix rubra sp. nov., and Geothrix limicola sp. nov., six novel members of Acidobacteriota isolated from soils.</title>
        <authorList>
            <person name="Itoh H."/>
            <person name="Sugisawa Y."/>
            <person name="Mise K."/>
            <person name="Xu Z."/>
            <person name="Kuniyasu M."/>
            <person name="Ushijima N."/>
            <person name="Kawano K."/>
            <person name="Kobayashi E."/>
            <person name="Shiratori Y."/>
            <person name="Masuda Y."/>
            <person name="Senoo K."/>
        </authorList>
    </citation>
    <scope>NUCLEOTIDE SEQUENCE</scope>
    <source>
        <strain evidence="2">W786</strain>
    </source>
</reference>
<evidence type="ECO:0000313" key="3">
    <source>
        <dbReference type="Proteomes" id="UP001228113"/>
    </source>
</evidence>
<protein>
    <submittedName>
        <fullName evidence="2">Uncharacterized protein</fullName>
    </submittedName>
</protein>
<keyword evidence="1" id="KW-0472">Membrane</keyword>
<dbReference type="KEGG" id="msea:METESE_12410"/>
<keyword evidence="3" id="KW-1185">Reference proteome</keyword>
<organism evidence="2 3">
    <name type="scientific">Mesoterricola sediminis</name>
    <dbReference type="NCBI Taxonomy" id="2927980"/>
    <lineage>
        <taxon>Bacteria</taxon>
        <taxon>Pseudomonadati</taxon>
        <taxon>Acidobacteriota</taxon>
        <taxon>Holophagae</taxon>
        <taxon>Holophagales</taxon>
        <taxon>Holophagaceae</taxon>
        <taxon>Mesoterricola</taxon>
    </lineage>
</organism>
<evidence type="ECO:0000256" key="1">
    <source>
        <dbReference type="SAM" id="Phobius"/>
    </source>
</evidence>
<keyword evidence="1" id="KW-0812">Transmembrane</keyword>
<proteinExistence type="predicted"/>
<sequence>MRDFALALAAFLSFAAMLSFRVWFPRQPYVNRTARILWWLGLLGAIGAVLTIAYAVGVRRA</sequence>
<name>A0AA48KFB6_9BACT</name>
<dbReference type="AlphaFoldDB" id="A0AA48KFB6"/>
<dbReference type="RefSeq" id="WP_316411317.1">
    <property type="nucleotide sequence ID" value="NZ_AP027081.1"/>
</dbReference>
<dbReference type="Proteomes" id="UP001228113">
    <property type="component" value="Chromosome"/>
</dbReference>
<keyword evidence="1" id="KW-1133">Transmembrane helix</keyword>
<accession>A0AA48KFB6</accession>
<feature type="transmembrane region" description="Helical" evidence="1">
    <location>
        <begin position="37"/>
        <end position="57"/>
    </location>
</feature>
<evidence type="ECO:0000313" key="2">
    <source>
        <dbReference type="EMBL" id="BDU76283.1"/>
    </source>
</evidence>
<gene>
    <name evidence="2" type="ORF">METESE_12410</name>
</gene>